<evidence type="ECO:0000313" key="3">
    <source>
        <dbReference type="Proteomes" id="UP000319004"/>
    </source>
</evidence>
<evidence type="ECO:0000259" key="1">
    <source>
        <dbReference type="Pfam" id="PF20274"/>
    </source>
</evidence>
<organism evidence="2 3">
    <name type="scientific">Stieleria neptunia</name>
    <dbReference type="NCBI Taxonomy" id="2527979"/>
    <lineage>
        <taxon>Bacteria</taxon>
        <taxon>Pseudomonadati</taxon>
        <taxon>Planctomycetota</taxon>
        <taxon>Planctomycetia</taxon>
        <taxon>Pirellulales</taxon>
        <taxon>Pirellulaceae</taxon>
        <taxon>Stieleria</taxon>
    </lineage>
</organism>
<gene>
    <name evidence="2" type="ORF">Enr13x_71850</name>
</gene>
<keyword evidence="3" id="KW-1185">Reference proteome</keyword>
<dbReference type="KEGG" id="snep:Enr13x_71850"/>
<reference evidence="2 3" key="1">
    <citation type="submission" date="2019-03" db="EMBL/GenBank/DDBJ databases">
        <title>Deep-cultivation of Planctomycetes and their phenomic and genomic characterization uncovers novel biology.</title>
        <authorList>
            <person name="Wiegand S."/>
            <person name="Jogler M."/>
            <person name="Boedeker C."/>
            <person name="Pinto D."/>
            <person name="Vollmers J."/>
            <person name="Rivas-Marin E."/>
            <person name="Kohn T."/>
            <person name="Peeters S.H."/>
            <person name="Heuer A."/>
            <person name="Rast P."/>
            <person name="Oberbeckmann S."/>
            <person name="Bunk B."/>
            <person name="Jeske O."/>
            <person name="Meyerdierks A."/>
            <person name="Storesund J.E."/>
            <person name="Kallscheuer N."/>
            <person name="Luecker S."/>
            <person name="Lage O.M."/>
            <person name="Pohl T."/>
            <person name="Merkel B.J."/>
            <person name="Hornburger P."/>
            <person name="Mueller R.-W."/>
            <person name="Bruemmer F."/>
            <person name="Labrenz M."/>
            <person name="Spormann A.M."/>
            <person name="Op den Camp H."/>
            <person name="Overmann J."/>
            <person name="Amann R."/>
            <person name="Jetten M.S.M."/>
            <person name="Mascher T."/>
            <person name="Medema M.H."/>
            <person name="Devos D.P."/>
            <person name="Kaster A.-K."/>
            <person name="Ovreas L."/>
            <person name="Rohde M."/>
            <person name="Galperin M.Y."/>
            <person name="Jogler C."/>
        </authorList>
    </citation>
    <scope>NUCLEOTIDE SEQUENCE [LARGE SCALE GENOMIC DNA]</scope>
    <source>
        <strain evidence="2 3">Enr13</strain>
    </source>
</reference>
<dbReference type="AlphaFoldDB" id="A0A518I2J6"/>
<dbReference type="Proteomes" id="UP000319004">
    <property type="component" value="Chromosome"/>
</dbReference>
<dbReference type="EMBL" id="CP037423">
    <property type="protein sequence ID" value="QDV47276.1"/>
    <property type="molecule type" value="Genomic_DNA"/>
</dbReference>
<dbReference type="InterPro" id="IPR046909">
    <property type="entry name" value="cREC_REC"/>
</dbReference>
<name>A0A518I2J6_9BACT</name>
<accession>A0A518I2J6</accession>
<feature type="domain" description="Cyclic-phosphate processing Receiver" evidence="1">
    <location>
        <begin position="15"/>
        <end position="106"/>
    </location>
</feature>
<sequence length="147" mass="16279">MQYLVMLEDDLDRIRRFNAILVAHHPNVRLDVYRTAPAFIAAYSALSSTPCLICLDHDLFVDSPGDPDPGDGRDVSTFLATQDAICPALIHSTNAPAADSMMFTMRDAGWTVDRIAPIGDDWIESYWYPTAFEIVSPNTSQRTENGG</sequence>
<proteinExistence type="predicted"/>
<dbReference type="Pfam" id="PF20274">
    <property type="entry name" value="cREC_REC"/>
    <property type="match status" value="1"/>
</dbReference>
<protein>
    <recommendedName>
        <fullName evidence="1">Cyclic-phosphate processing Receiver domain-containing protein</fullName>
    </recommendedName>
</protein>
<evidence type="ECO:0000313" key="2">
    <source>
        <dbReference type="EMBL" id="QDV47276.1"/>
    </source>
</evidence>